<evidence type="ECO:0008006" key="4">
    <source>
        <dbReference type="Google" id="ProtNLM"/>
    </source>
</evidence>
<evidence type="ECO:0000256" key="1">
    <source>
        <dbReference type="SAM" id="SignalP"/>
    </source>
</evidence>
<sequence>MKPVVILDAIKLAAIAFLSMLLGLLQPTPSASIGYGPVDDMWADDEKTKPPSPTKAFLQERLHRTATANASASHTIADLLKQRARDTPTKVVYTFLDDSGREVKELTFADLDRAARRVAATLQQDAGNCVHV</sequence>
<dbReference type="Proteomes" id="UP000243579">
    <property type="component" value="Unassembled WGS sequence"/>
</dbReference>
<reference evidence="2 3" key="1">
    <citation type="journal article" date="2014" name="Genome Biol. Evol.">
        <title>The secreted proteins of Achlya hypogyna and Thraustotheca clavata identify the ancestral oomycete secretome and reveal gene acquisitions by horizontal gene transfer.</title>
        <authorList>
            <person name="Misner I."/>
            <person name="Blouin N."/>
            <person name="Leonard G."/>
            <person name="Richards T.A."/>
            <person name="Lane C.E."/>
        </authorList>
    </citation>
    <scope>NUCLEOTIDE SEQUENCE [LARGE SCALE GENOMIC DNA]</scope>
    <source>
        <strain evidence="2 3">ATCC 48635</strain>
    </source>
</reference>
<dbReference type="InterPro" id="IPR042099">
    <property type="entry name" value="ANL_N_sf"/>
</dbReference>
<evidence type="ECO:0000313" key="3">
    <source>
        <dbReference type="Proteomes" id="UP000243579"/>
    </source>
</evidence>
<organism evidence="2 3">
    <name type="scientific">Achlya hypogyna</name>
    <name type="common">Oomycete</name>
    <name type="synonym">Protoachlya hypogyna</name>
    <dbReference type="NCBI Taxonomy" id="1202772"/>
    <lineage>
        <taxon>Eukaryota</taxon>
        <taxon>Sar</taxon>
        <taxon>Stramenopiles</taxon>
        <taxon>Oomycota</taxon>
        <taxon>Saprolegniomycetes</taxon>
        <taxon>Saprolegniales</taxon>
        <taxon>Achlyaceae</taxon>
        <taxon>Achlya</taxon>
    </lineage>
</organism>
<gene>
    <name evidence="2" type="ORF">ACHHYP_11815</name>
</gene>
<dbReference type="Gene3D" id="3.40.50.12780">
    <property type="entry name" value="N-terminal domain of ligase-like"/>
    <property type="match status" value="1"/>
</dbReference>
<dbReference type="SUPFAM" id="SSF56801">
    <property type="entry name" value="Acetyl-CoA synthetase-like"/>
    <property type="match status" value="1"/>
</dbReference>
<proteinExistence type="predicted"/>
<protein>
    <recommendedName>
        <fullName evidence="4">Secreted protein</fullName>
    </recommendedName>
</protein>
<dbReference type="OrthoDB" id="69964at2759"/>
<comment type="caution">
    <text evidence="2">The sequence shown here is derived from an EMBL/GenBank/DDBJ whole genome shotgun (WGS) entry which is preliminary data.</text>
</comment>
<dbReference type="AlphaFoldDB" id="A0A1V9YIA1"/>
<evidence type="ECO:0000313" key="2">
    <source>
        <dbReference type="EMBL" id="OQR85449.1"/>
    </source>
</evidence>
<feature type="signal peptide" evidence="1">
    <location>
        <begin position="1"/>
        <end position="30"/>
    </location>
</feature>
<keyword evidence="1" id="KW-0732">Signal</keyword>
<dbReference type="EMBL" id="JNBR01001676">
    <property type="protein sequence ID" value="OQR85449.1"/>
    <property type="molecule type" value="Genomic_DNA"/>
</dbReference>
<name>A0A1V9YIA1_ACHHY</name>
<keyword evidence="3" id="KW-1185">Reference proteome</keyword>
<dbReference type="STRING" id="1202772.A0A1V9YIA1"/>
<accession>A0A1V9YIA1</accession>
<feature type="chain" id="PRO_5012506473" description="Secreted protein" evidence="1">
    <location>
        <begin position="31"/>
        <end position="132"/>
    </location>
</feature>